<gene>
    <name evidence="2" type="ORF">Vretimale_10047</name>
</gene>
<reference evidence="2" key="1">
    <citation type="journal article" date="2021" name="Proc. Natl. Acad. Sci. U.S.A.">
        <title>Three genomes in the algal genus Volvox reveal the fate of a haploid sex-determining region after a transition to homothallism.</title>
        <authorList>
            <person name="Yamamoto K."/>
            <person name="Hamaji T."/>
            <person name="Kawai-Toyooka H."/>
            <person name="Matsuzaki R."/>
            <person name="Takahashi F."/>
            <person name="Nishimura Y."/>
            <person name="Kawachi M."/>
            <person name="Noguchi H."/>
            <person name="Minakuchi Y."/>
            <person name="Umen J.G."/>
            <person name="Toyoda A."/>
            <person name="Nozaki H."/>
        </authorList>
    </citation>
    <scope>NUCLEOTIDE SEQUENCE</scope>
    <source>
        <strain evidence="2">NIES-3785</strain>
    </source>
</reference>
<evidence type="ECO:0000256" key="1">
    <source>
        <dbReference type="SAM" id="MobiDB-lite"/>
    </source>
</evidence>
<feature type="non-terminal residue" evidence="2">
    <location>
        <position position="1"/>
    </location>
</feature>
<sequence length="171" mass="16878">AAVAADAARHTDMVLRALGIGSETSTAPTASDSSAQGPSGAPGAAAAGSDGFAFTPRHHHHNYDFLSESNLTPASYISSVTTSSAPSPERFVFRRPSVTAVASAMAPPGAATTTTTTPASTDVEAQGPTIEMAAALEREHTQGSVAGGWPPGVAPTRPRSAAAAAAAAVGV</sequence>
<dbReference type="EMBL" id="BNCQ01000019">
    <property type="protein sequence ID" value="GIM05593.1"/>
    <property type="molecule type" value="Genomic_DNA"/>
</dbReference>
<accession>A0A8J4GF20</accession>
<proteinExistence type="predicted"/>
<evidence type="ECO:0000313" key="3">
    <source>
        <dbReference type="Proteomes" id="UP000722791"/>
    </source>
</evidence>
<name>A0A8J4GF20_9CHLO</name>
<organism evidence="2 3">
    <name type="scientific">Volvox reticuliferus</name>
    <dbReference type="NCBI Taxonomy" id="1737510"/>
    <lineage>
        <taxon>Eukaryota</taxon>
        <taxon>Viridiplantae</taxon>
        <taxon>Chlorophyta</taxon>
        <taxon>core chlorophytes</taxon>
        <taxon>Chlorophyceae</taxon>
        <taxon>CS clade</taxon>
        <taxon>Chlamydomonadales</taxon>
        <taxon>Volvocaceae</taxon>
        <taxon>Volvox</taxon>
    </lineage>
</organism>
<feature type="region of interest" description="Disordered" evidence="1">
    <location>
        <begin position="23"/>
        <end position="53"/>
    </location>
</feature>
<dbReference type="AlphaFoldDB" id="A0A8J4GF20"/>
<feature type="non-terminal residue" evidence="2">
    <location>
        <position position="171"/>
    </location>
</feature>
<protein>
    <submittedName>
        <fullName evidence="2">Uncharacterized protein</fullName>
    </submittedName>
</protein>
<evidence type="ECO:0000313" key="2">
    <source>
        <dbReference type="EMBL" id="GIM05593.1"/>
    </source>
</evidence>
<dbReference type="Proteomes" id="UP000722791">
    <property type="component" value="Unassembled WGS sequence"/>
</dbReference>
<comment type="caution">
    <text evidence="2">The sequence shown here is derived from an EMBL/GenBank/DDBJ whole genome shotgun (WGS) entry which is preliminary data.</text>
</comment>